<gene>
    <name evidence="2" type="ORF">SAMN05216417_101188</name>
</gene>
<reference evidence="2 3" key="1">
    <citation type="submission" date="2016-10" db="EMBL/GenBank/DDBJ databases">
        <authorList>
            <person name="de Groot N.N."/>
        </authorList>
    </citation>
    <scope>NUCLEOTIDE SEQUENCE [LARGE SCALE GENOMIC DNA]</scope>
    <source>
        <strain evidence="2 3">Nl14</strain>
    </source>
</reference>
<evidence type="ECO:0000256" key="1">
    <source>
        <dbReference type="SAM" id="SignalP"/>
    </source>
</evidence>
<dbReference type="SUPFAM" id="SSF50939">
    <property type="entry name" value="Sialidases"/>
    <property type="match status" value="1"/>
</dbReference>
<feature type="chain" id="PRO_5010169630" description="BNR repeat protein" evidence="1">
    <location>
        <begin position="24"/>
        <end position="409"/>
    </location>
</feature>
<dbReference type="RefSeq" id="WP_081363433.1">
    <property type="nucleotide sequence ID" value="NZ_FPBZ01000001.1"/>
</dbReference>
<dbReference type="Proteomes" id="UP000182649">
    <property type="component" value="Unassembled WGS sequence"/>
</dbReference>
<dbReference type="Gene3D" id="2.120.10.10">
    <property type="match status" value="2"/>
</dbReference>
<dbReference type="CDD" id="cd15482">
    <property type="entry name" value="Sialidase_non-viral"/>
    <property type="match status" value="1"/>
</dbReference>
<name>A0A1I7F6T9_9PROT</name>
<evidence type="ECO:0000313" key="3">
    <source>
        <dbReference type="Proteomes" id="UP000182649"/>
    </source>
</evidence>
<organism evidence="2 3">
    <name type="scientific">Nitrosospira multiformis</name>
    <dbReference type="NCBI Taxonomy" id="1231"/>
    <lineage>
        <taxon>Bacteria</taxon>
        <taxon>Pseudomonadati</taxon>
        <taxon>Pseudomonadota</taxon>
        <taxon>Betaproteobacteria</taxon>
        <taxon>Nitrosomonadales</taxon>
        <taxon>Nitrosomonadaceae</taxon>
        <taxon>Nitrosospira</taxon>
    </lineage>
</organism>
<dbReference type="AlphaFoldDB" id="A0A1I7F6T9"/>
<dbReference type="InterPro" id="IPR036278">
    <property type="entry name" value="Sialidase_sf"/>
</dbReference>
<proteinExistence type="predicted"/>
<keyword evidence="1" id="KW-0732">Signal</keyword>
<evidence type="ECO:0008006" key="4">
    <source>
        <dbReference type="Google" id="ProtNLM"/>
    </source>
</evidence>
<dbReference type="OrthoDB" id="9764969at2"/>
<feature type="signal peptide" evidence="1">
    <location>
        <begin position="1"/>
        <end position="23"/>
    </location>
</feature>
<dbReference type="EMBL" id="FPBZ01000001">
    <property type="protein sequence ID" value="SFU31911.1"/>
    <property type="molecule type" value="Genomic_DNA"/>
</dbReference>
<protein>
    <recommendedName>
        <fullName evidence="4">BNR repeat protein</fullName>
    </recommendedName>
</protein>
<evidence type="ECO:0000313" key="2">
    <source>
        <dbReference type="EMBL" id="SFU31911.1"/>
    </source>
</evidence>
<sequence>MFAIPRFARLFFLASLVSPAVVAAEPHSTGEIHHHPAMHSPKSTKTTLAVGVTLDQDGRLWLARVVDQRLLVSWSEDGGSSFSEPAVVTPEPENISIDGENRPKIEVARDGNVLVTWTQVLPQKYSGNVRFSRSIDSGRTFSVPITLNDDGRVTSHRFDSLAIDGDGRVMVAWLDARDRDAAREKGEEYRGVSLYTAQSFNNGESFGRNRRIQEHTCECCRTALTWTRDGPVVLLRNIFGANTRDFAIVNLDKGGVRRVARDEWQIDACPHNGGSLATDRRGQLHLVWFTNGVASQGLFYKRIDGSWESKPRPIGNADAQANHASVVAHGETVILTWREFDGNAYSAKMMYSNDSGESWSEPMRLMESAGASDYPVPLIDNRKVLIVWNTAKEGLRILPIERVIARYSG</sequence>
<accession>A0A1I7F6T9</accession>